<dbReference type="PROSITE" id="PS50914">
    <property type="entry name" value="BON"/>
    <property type="match status" value="3"/>
</dbReference>
<dbReference type="Proteomes" id="UP000809337">
    <property type="component" value="Unassembled WGS sequence"/>
</dbReference>
<dbReference type="InterPro" id="IPR014004">
    <property type="entry name" value="Transpt-assoc_nodulatn_dom_bac"/>
</dbReference>
<dbReference type="InterPro" id="IPR051686">
    <property type="entry name" value="Lipoprotein_DolP"/>
</dbReference>
<gene>
    <name evidence="3" type="ORF">JQX14_03130</name>
</gene>
<dbReference type="Gene3D" id="3.30.1340.30">
    <property type="match status" value="3"/>
</dbReference>
<dbReference type="PANTHER" id="PTHR34606">
    <property type="entry name" value="BON DOMAIN-CONTAINING PROTEIN"/>
    <property type="match status" value="1"/>
</dbReference>
<comment type="caution">
    <text evidence="3">The sequence shown here is derived from an EMBL/GenBank/DDBJ whole genome shotgun (WGS) entry which is preliminary data.</text>
</comment>
<dbReference type="RefSeq" id="WP_231032756.1">
    <property type="nucleotide sequence ID" value="NZ_JAJNGX010000002.1"/>
</dbReference>
<evidence type="ECO:0000313" key="3">
    <source>
        <dbReference type="EMBL" id="MBM2353515.1"/>
    </source>
</evidence>
<dbReference type="InterPro" id="IPR007055">
    <property type="entry name" value="BON_dom"/>
</dbReference>
<dbReference type="SMART" id="SM00749">
    <property type="entry name" value="BON"/>
    <property type="match status" value="3"/>
</dbReference>
<name>A0A9Q2RR09_9RHOB</name>
<proteinExistence type="predicted"/>
<dbReference type="PANTHER" id="PTHR34606:SF4">
    <property type="entry name" value="OUTER MEMBRANE LIPOPROTEIN DOLP"/>
    <property type="match status" value="1"/>
</dbReference>
<dbReference type="Pfam" id="PF04972">
    <property type="entry name" value="BON"/>
    <property type="match status" value="3"/>
</dbReference>
<sequence>MSDDHKIKTEVTAELAFEPSINADHIGVAVKDGVVTLSGHVAQYWQKAAAERATGRVRNVRAIVEEIEVRLSDMVMHSDDEIAAAALHRLAWEASIPKDAVKVRVQKGFITLTGNVEWRYQHDAIARSIRSLAGVTGVSNQILVKTHPNPIKIESDIENAMHRSWYSTDHIDVTAKGGEVHLTGRVDTWSDRNRAAATAWSAPGTTSVVNDIHIS</sequence>
<dbReference type="AlphaFoldDB" id="A0A9Q2RR09"/>
<evidence type="ECO:0000259" key="2">
    <source>
        <dbReference type="PROSITE" id="PS50914"/>
    </source>
</evidence>
<dbReference type="EMBL" id="JAFBWN010000002">
    <property type="protein sequence ID" value="MBM2353515.1"/>
    <property type="molecule type" value="Genomic_DNA"/>
</dbReference>
<organism evidence="3 4">
    <name type="scientific">Pseudosulfitobacter pseudonitzschiae</name>
    <dbReference type="NCBI Taxonomy" id="1402135"/>
    <lineage>
        <taxon>Bacteria</taxon>
        <taxon>Pseudomonadati</taxon>
        <taxon>Pseudomonadota</taxon>
        <taxon>Alphaproteobacteria</taxon>
        <taxon>Rhodobacterales</taxon>
        <taxon>Roseobacteraceae</taxon>
        <taxon>Pseudosulfitobacter</taxon>
    </lineage>
</organism>
<accession>A0A9Q2RR09</accession>
<protein>
    <submittedName>
        <fullName evidence="3">BON domain-containing protein</fullName>
    </submittedName>
</protein>
<keyword evidence="1" id="KW-0732">Signal</keyword>
<reference evidence="3" key="1">
    <citation type="submission" date="2021-01" db="EMBL/GenBank/DDBJ databases">
        <title>Diatom-associated Roseobacters Show Island Model of Population Structure.</title>
        <authorList>
            <person name="Qu L."/>
            <person name="Feng X."/>
            <person name="Chen Y."/>
            <person name="Li L."/>
            <person name="Wang X."/>
            <person name="Hu Z."/>
            <person name="Wang H."/>
            <person name="Luo H."/>
        </authorList>
    </citation>
    <scope>NUCLEOTIDE SEQUENCE</scope>
    <source>
        <strain evidence="3">SM26-45</strain>
    </source>
</reference>
<evidence type="ECO:0000313" key="4">
    <source>
        <dbReference type="Proteomes" id="UP000809337"/>
    </source>
</evidence>
<feature type="domain" description="BON" evidence="2">
    <location>
        <begin position="78"/>
        <end position="146"/>
    </location>
</feature>
<feature type="domain" description="BON" evidence="2">
    <location>
        <begin position="149"/>
        <end position="215"/>
    </location>
</feature>
<evidence type="ECO:0000256" key="1">
    <source>
        <dbReference type="ARBA" id="ARBA00022729"/>
    </source>
</evidence>
<feature type="domain" description="BON" evidence="2">
    <location>
        <begin position="3"/>
        <end position="71"/>
    </location>
</feature>